<name>A0A9Q0RMS5_BLOTA</name>
<dbReference type="InterPro" id="IPR012677">
    <property type="entry name" value="Nucleotide-bd_a/b_plait_sf"/>
</dbReference>
<sequence>MPSSDELEMSKNTSQPDVTNDVIQLLIEALRNKANKDQIKTILSKAGFDDLDSDGNDMPRSLIVTNLDSRCFNQDSPERIQFESLFREVDSEATFFYFKSFRRARVDVSNASDARTARIVCNQRQIGDESINCYFSDVTNNNNQGSNATLLPPALEKQFLISPPASPPEGWQPCEEAQPVMNFDLQTALASLLPGSAHELHAATDDQPGIVVHVAESETTTTIKKSDSIDIPDLVFDSFSNVSKKIPQTARPPSMRVGN</sequence>
<dbReference type="InterPro" id="IPR006931">
    <property type="entry name" value="Calcipressin"/>
</dbReference>
<dbReference type="SUPFAM" id="SSF54928">
    <property type="entry name" value="RNA-binding domain, RBD"/>
    <property type="match status" value="1"/>
</dbReference>
<evidence type="ECO:0000256" key="1">
    <source>
        <dbReference type="ARBA" id="ARBA00008209"/>
    </source>
</evidence>
<comment type="similarity">
    <text evidence="1">Belongs to the RCAN family.</text>
</comment>
<gene>
    <name evidence="2" type="ORF">RDWZM_004643</name>
</gene>
<dbReference type="Pfam" id="PF04847">
    <property type="entry name" value="Calcipressin"/>
    <property type="match status" value="1"/>
</dbReference>
<comment type="caution">
    <text evidence="2">The sequence shown here is derived from an EMBL/GenBank/DDBJ whole genome shotgun (WGS) entry which is preliminary data.</text>
</comment>
<dbReference type="GO" id="GO:0005737">
    <property type="term" value="C:cytoplasm"/>
    <property type="evidence" value="ECO:0007669"/>
    <property type="project" value="TreeGrafter"/>
</dbReference>
<dbReference type="EMBL" id="JAPWDV010000002">
    <property type="protein sequence ID" value="KAJ6218831.1"/>
    <property type="molecule type" value="Genomic_DNA"/>
</dbReference>
<dbReference type="InterPro" id="IPR035979">
    <property type="entry name" value="RBD_domain_sf"/>
</dbReference>
<dbReference type="PANTHER" id="PTHR10300">
    <property type="entry name" value="CALCIPRESSIN"/>
    <property type="match status" value="1"/>
</dbReference>
<dbReference type="GO" id="GO:0008597">
    <property type="term" value="F:calcium-dependent protein serine/threonine phosphatase regulator activity"/>
    <property type="evidence" value="ECO:0007669"/>
    <property type="project" value="TreeGrafter"/>
</dbReference>
<dbReference type="Proteomes" id="UP001142055">
    <property type="component" value="Chromosome 2"/>
</dbReference>
<evidence type="ECO:0000313" key="3">
    <source>
        <dbReference type="Proteomes" id="UP001142055"/>
    </source>
</evidence>
<protein>
    <submittedName>
        <fullName evidence="2">Uncharacterized protein</fullName>
    </submittedName>
</protein>
<dbReference type="GO" id="GO:0003676">
    <property type="term" value="F:nucleic acid binding"/>
    <property type="evidence" value="ECO:0007669"/>
    <property type="project" value="InterPro"/>
</dbReference>
<proteinExistence type="inferred from homology"/>
<keyword evidence="3" id="KW-1185">Reference proteome</keyword>
<dbReference type="GO" id="GO:0005634">
    <property type="term" value="C:nucleus"/>
    <property type="evidence" value="ECO:0007669"/>
    <property type="project" value="TreeGrafter"/>
</dbReference>
<dbReference type="PANTHER" id="PTHR10300:SF14">
    <property type="entry name" value="PROTEIN SARAH"/>
    <property type="match status" value="1"/>
</dbReference>
<evidence type="ECO:0000313" key="2">
    <source>
        <dbReference type="EMBL" id="KAJ6218831.1"/>
    </source>
</evidence>
<dbReference type="CDD" id="cd12434">
    <property type="entry name" value="RRM_RCAN_like"/>
    <property type="match status" value="1"/>
</dbReference>
<dbReference type="GO" id="GO:0019722">
    <property type="term" value="P:calcium-mediated signaling"/>
    <property type="evidence" value="ECO:0007669"/>
    <property type="project" value="InterPro"/>
</dbReference>
<reference evidence="2" key="1">
    <citation type="submission" date="2022-12" db="EMBL/GenBank/DDBJ databases">
        <title>Genome assemblies of Blomia tropicalis.</title>
        <authorList>
            <person name="Cui Y."/>
        </authorList>
    </citation>
    <scope>NUCLEOTIDE SEQUENCE</scope>
    <source>
        <tissue evidence="2">Adult mites</tissue>
    </source>
</reference>
<dbReference type="Gene3D" id="3.30.70.330">
    <property type="match status" value="1"/>
</dbReference>
<accession>A0A9Q0RMS5</accession>
<dbReference type="AlphaFoldDB" id="A0A9Q0RMS5"/>
<organism evidence="2 3">
    <name type="scientific">Blomia tropicalis</name>
    <name type="common">Mite</name>
    <dbReference type="NCBI Taxonomy" id="40697"/>
    <lineage>
        <taxon>Eukaryota</taxon>
        <taxon>Metazoa</taxon>
        <taxon>Ecdysozoa</taxon>
        <taxon>Arthropoda</taxon>
        <taxon>Chelicerata</taxon>
        <taxon>Arachnida</taxon>
        <taxon>Acari</taxon>
        <taxon>Acariformes</taxon>
        <taxon>Sarcoptiformes</taxon>
        <taxon>Astigmata</taxon>
        <taxon>Glycyphagoidea</taxon>
        <taxon>Echimyopodidae</taxon>
        <taxon>Blomia</taxon>
    </lineage>
</organism>